<keyword evidence="2" id="KW-1185">Reference proteome</keyword>
<reference evidence="1" key="1">
    <citation type="journal article" date="2017" name="Nature">
        <title>The sunflower genome provides insights into oil metabolism, flowering and Asterid evolution.</title>
        <authorList>
            <person name="Badouin H."/>
            <person name="Gouzy J."/>
            <person name="Grassa C.J."/>
            <person name="Murat F."/>
            <person name="Staton S.E."/>
            <person name="Cottret L."/>
            <person name="Lelandais-Briere C."/>
            <person name="Owens G.L."/>
            <person name="Carrere S."/>
            <person name="Mayjonade B."/>
            <person name="Legrand L."/>
            <person name="Gill N."/>
            <person name="Kane N.C."/>
            <person name="Bowers J.E."/>
            <person name="Hubner S."/>
            <person name="Bellec A."/>
            <person name="Berard A."/>
            <person name="Berges H."/>
            <person name="Blanchet N."/>
            <person name="Boniface M.C."/>
            <person name="Brunel D."/>
            <person name="Catrice O."/>
            <person name="Chaidir N."/>
            <person name="Claudel C."/>
            <person name="Donnadieu C."/>
            <person name="Faraut T."/>
            <person name="Fievet G."/>
            <person name="Helmstetter N."/>
            <person name="King M."/>
            <person name="Knapp S.J."/>
            <person name="Lai Z."/>
            <person name="Le Paslier M.C."/>
            <person name="Lippi Y."/>
            <person name="Lorenzon L."/>
            <person name="Mandel J.R."/>
            <person name="Marage G."/>
            <person name="Marchand G."/>
            <person name="Marquand E."/>
            <person name="Bret-Mestries E."/>
            <person name="Morien E."/>
            <person name="Nambeesan S."/>
            <person name="Nguyen T."/>
            <person name="Pegot-Espagnet P."/>
            <person name="Pouilly N."/>
            <person name="Raftis F."/>
            <person name="Sallet E."/>
            <person name="Schiex T."/>
            <person name="Thomas J."/>
            <person name="Vandecasteele C."/>
            <person name="Vares D."/>
            <person name="Vear F."/>
            <person name="Vautrin S."/>
            <person name="Crespi M."/>
            <person name="Mangin B."/>
            <person name="Burke J.M."/>
            <person name="Salse J."/>
            <person name="Munos S."/>
            <person name="Vincourt P."/>
            <person name="Rieseberg L.H."/>
            <person name="Langlade N.B."/>
        </authorList>
    </citation>
    <scope>NUCLEOTIDE SEQUENCE</scope>
    <source>
        <tissue evidence="1">Leaves</tissue>
    </source>
</reference>
<gene>
    <name evidence="1" type="ORF">HanXRQr2_Chr03g0124381</name>
</gene>
<evidence type="ECO:0000313" key="1">
    <source>
        <dbReference type="EMBL" id="KAF5815555.1"/>
    </source>
</evidence>
<sequence>MPPTIHTQISNSQSGCAVMEVDVTTVVLWWWLCDNDRGDDRC</sequence>
<dbReference type="Gramene" id="mRNA:HanXRQr2_Chr03g0124381">
    <property type="protein sequence ID" value="mRNA:HanXRQr2_Chr03g0124381"/>
    <property type="gene ID" value="HanXRQr2_Chr03g0124381"/>
</dbReference>
<dbReference type="Proteomes" id="UP000215914">
    <property type="component" value="Unassembled WGS sequence"/>
</dbReference>
<organism evidence="1 2">
    <name type="scientific">Helianthus annuus</name>
    <name type="common">Common sunflower</name>
    <dbReference type="NCBI Taxonomy" id="4232"/>
    <lineage>
        <taxon>Eukaryota</taxon>
        <taxon>Viridiplantae</taxon>
        <taxon>Streptophyta</taxon>
        <taxon>Embryophyta</taxon>
        <taxon>Tracheophyta</taxon>
        <taxon>Spermatophyta</taxon>
        <taxon>Magnoliopsida</taxon>
        <taxon>eudicotyledons</taxon>
        <taxon>Gunneridae</taxon>
        <taxon>Pentapetalae</taxon>
        <taxon>asterids</taxon>
        <taxon>campanulids</taxon>
        <taxon>Asterales</taxon>
        <taxon>Asteraceae</taxon>
        <taxon>Asteroideae</taxon>
        <taxon>Heliantheae alliance</taxon>
        <taxon>Heliantheae</taxon>
        <taxon>Helianthus</taxon>
    </lineage>
</organism>
<proteinExistence type="predicted"/>
<dbReference type="AlphaFoldDB" id="A0A9K3NXD3"/>
<accession>A0A9K3NXD3</accession>
<evidence type="ECO:0000313" key="2">
    <source>
        <dbReference type="Proteomes" id="UP000215914"/>
    </source>
</evidence>
<name>A0A9K3NXD3_HELAN</name>
<dbReference type="EMBL" id="MNCJ02000318">
    <property type="protein sequence ID" value="KAF5815555.1"/>
    <property type="molecule type" value="Genomic_DNA"/>
</dbReference>
<comment type="caution">
    <text evidence="1">The sequence shown here is derived from an EMBL/GenBank/DDBJ whole genome shotgun (WGS) entry which is preliminary data.</text>
</comment>
<reference evidence="1" key="2">
    <citation type="submission" date="2020-06" db="EMBL/GenBank/DDBJ databases">
        <title>Helianthus annuus Genome sequencing and assembly Release 2.</title>
        <authorList>
            <person name="Gouzy J."/>
            <person name="Langlade N."/>
            <person name="Munos S."/>
        </authorList>
    </citation>
    <scope>NUCLEOTIDE SEQUENCE</scope>
    <source>
        <tissue evidence="1">Leaves</tissue>
    </source>
</reference>
<protein>
    <submittedName>
        <fullName evidence="1">Uncharacterized protein</fullName>
    </submittedName>
</protein>